<dbReference type="EMBL" id="FZTC01000026">
    <property type="protein sequence ID" value="SNU37211.1"/>
    <property type="molecule type" value="Genomic_DNA"/>
</dbReference>
<dbReference type="Proteomes" id="UP000220639">
    <property type="component" value="Unassembled WGS sequence"/>
</dbReference>
<accession>A0A285B886</accession>
<sequence>MKKYGGIKALSGAGASVRVLTVAGQWPSFAGWLVTRMPRKIKILKRVKQENVLSRG</sequence>
<proteinExistence type="predicted"/>
<protein>
    <submittedName>
        <fullName evidence="1">Uncharacterized protein</fullName>
    </submittedName>
</protein>
<dbReference type="AlphaFoldDB" id="A0A285B886"/>
<gene>
    <name evidence="1" type="ORF">KOSB73_320049</name>
</gene>
<evidence type="ECO:0000313" key="2">
    <source>
        <dbReference type="Proteomes" id="UP000220639"/>
    </source>
</evidence>
<reference evidence="2" key="1">
    <citation type="submission" date="2017-08" db="EMBL/GenBank/DDBJ databases">
        <authorList>
            <person name="Brisse S."/>
        </authorList>
    </citation>
    <scope>NUCLEOTIDE SEQUENCE [LARGE SCALE GENOMIC DNA]</scope>
    <source>
        <strain evidence="2">06D021</strain>
    </source>
</reference>
<organism evidence="1 2">
    <name type="scientific">Klebsiella grimontii</name>
    <dbReference type="NCBI Taxonomy" id="2058152"/>
    <lineage>
        <taxon>Bacteria</taxon>
        <taxon>Pseudomonadati</taxon>
        <taxon>Pseudomonadota</taxon>
        <taxon>Gammaproteobacteria</taxon>
        <taxon>Enterobacterales</taxon>
        <taxon>Enterobacteriaceae</taxon>
        <taxon>Klebsiella/Raoultella group</taxon>
        <taxon>Klebsiella</taxon>
    </lineage>
</organism>
<evidence type="ECO:0000313" key="1">
    <source>
        <dbReference type="EMBL" id="SNU37211.1"/>
    </source>
</evidence>
<name>A0A285B886_9ENTR</name>